<dbReference type="SUPFAM" id="SSF53254">
    <property type="entry name" value="Phosphoglycerate mutase-like"/>
    <property type="match status" value="1"/>
</dbReference>
<dbReference type="EMBL" id="FRCX01000004">
    <property type="protein sequence ID" value="SHN13075.1"/>
    <property type="molecule type" value="Genomic_DNA"/>
</dbReference>
<reference evidence="2" key="1">
    <citation type="submission" date="2016-11" db="EMBL/GenBank/DDBJ databases">
        <authorList>
            <person name="Varghese N."/>
            <person name="Submissions S."/>
        </authorList>
    </citation>
    <scope>NUCLEOTIDE SEQUENCE [LARGE SCALE GENOMIC DNA]</scope>
    <source>
        <strain evidence="2">Sac-22</strain>
    </source>
</reference>
<dbReference type="AlphaFoldDB" id="A0A1M7P8U2"/>
<gene>
    <name evidence="1" type="ORF">SAMN05192549_104517</name>
</gene>
<organism evidence="1 2">
    <name type="scientific">Duganella sacchari</name>
    <dbReference type="NCBI Taxonomy" id="551987"/>
    <lineage>
        <taxon>Bacteria</taxon>
        <taxon>Pseudomonadati</taxon>
        <taxon>Pseudomonadota</taxon>
        <taxon>Betaproteobacteria</taxon>
        <taxon>Burkholderiales</taxon>
        <taxon>Oxalobacteraceae</taxon>
        <taxon>Telluria group</taxon>
        <taxon>Duganella</taxon>
    </lineage>
</organism>
<accession>A0A1M7P8U2</accession>
<evidence type="ECO:0000313" key="2">
    <source>
        <dbReference type="Proteomes" id="UP000184339"/>
    </source>
</evidence>
<dbReference type="STRING" id="551987.SAMN05192549_104517"/>
<dbReference type="InterPro" id="IPR013078">
    <property type="entry name" value="His_Pase_superF_clade-1"/>
</dbReference>
<dbReference type="InterPro" id="IPR029033">
    <property type="entry name" value="His_PPase_superfam"/>
</dbReference>
<protein>
    <submittedName>
        <fullName evidence="1">Broad specificity phosphatase PhoE</fullName>
    </submittedName>
</protein>
<name>A0A1M7P8U2_9BURK</name>
<dbReference type="RefSeq" id="WP_072784587.1">
    <property type="nucleotide sequence ID" value="NZ_FRCX01000004.1"/>
</dbReference>
<dbReference type="Proteomes" id="UP000184339">
    <property type="component" value="Unassembled WGS sequence"/>
</dbReference>
<proteinExistence type="predicted"/>
<dbReference type="OrthoDB" id="9781415at2"/>
<dbReference type="Gene3D" id="3.40.50.1240">
    <property type="entry name" value="Phosphoglycerate mutase-like"/>
    <property type="match status" value="1"/>
</dbReference>
<dbReference type="Pfam" id="PF00300">
    <property type="entry name" value="His_Phos_1"/>
    <property type="match status" value="1"/>
</dbReference>
<sequence length="192" mass="20158">MHLRLLLISHAATAAMRSGRFPSDDALDERGIEATQAWRPRIEAMQAAAAFRSTAVCVGETARLLNLDAAIAPALAEIDFGRWTGQGLADLAAAEPDSLATWLSDPQTAPHGGESFGALAARVGAWLDALPDTSGTVIALTHASVIRAAILHALGAPLSAHARIEVAPLSLVELRRSARGWSWITSPQDSVS</sequence>
<keyword evidence="2" id="KW-1185">Reference proteome</keyword>
<evidence type="ECO:0000313" key="1">
    <source>
        <dbReference type="EMBL" id="SHN13075.1"/>
    </source>
</evidence>